<dbReference type="EMBL" id="NBNE01009362">
    <property type="protein sequence ID" value="OWY98480.1"/>
    <property type="molecule type" value="Genomic_DNA"/>
</dbReference>
<feature type="domain" description="Reverse transcriptase" evidence="1">
    <location>
        <begin position="537"/>
        <end position="736"/>
    </location>
</feature>
<dbReference type="PANTHER" id="PTHR33064">
    <property type="entry name" value="POL PROTEIN"/>
    <property type="match status" value="1"/>
</dbReference>
<dbReference type="PANTHER" id="PTHR33064:SF37">
    <property type="entry name" value="RIBONUCLEASE H"/>
    <property type="match status" value="1"/>
</dbReference>
<dbReference type="InterPro" id="IPR043502">
    <property type="entry name" value="DNA/RNA_pol_sf"/>
</dbReference>
<dbReference type="InterPro" id="IPR051320">
    <property type="entry name" value="Viral_Replic_Matur_Polypro"/>
</dbReference>
<accession>A0A225UZC5</accession>
<evidence type="ECO:0000313" key="3">
    <source>
        <dbReference type="Proteomes" id="UP000198211"/>
    </source>
</evidence>
<dbReference type="SUPFAM" id="SSF56672">
    <property type="entry name" value="DNA/RNA polymerases"/>
    <property type="match status" value="1"/>
</dbReference>
<sequence length="738" mass="83649">METQEKDKATPVSFFVPLLAPTIKSTSHAALVEWKKKREEYEAEVAIRCCHDPAKIAEMTTKVCNSFEPSLLEVLCDLEWGVKKAELTDALVLSKIDGIIASVKNGTVPNVAAEFKLAVRMDLQQSDVRERVVQFFKSSRQVIEENGWAEFFKDHEGLKLKCKLLVSSIEPQALREDIEAILAYQNRAARTDEKVLFKIILEKALEHERDFQRRKRQRAGGRSGGIANDPVEAGRVKKKMRSKGNVGTRLQPGAVKAEMIRETNTETTRMKHIGQAIKKPDGGCLKCKGDHWLVQCPEATHEEKTALLRQQHERRDREKADKRKVARADVSVISRSQLMVLEKRDPTVKMKPLQREVSVTAAGGHSLHARNCVEVDLKIHTAAGPVCFTTPVRCLVIEEEEKEFIIGKDVLETLGIDVDRQLEQLAVNSDAVDDDPFEFEDEFTIGVECDADVRAAVEEMLDKAIEKGFPDDRRDELRTVVFLFDIWRLKLGNDPPAKVPPLLVRLKDGATSQRCKPRQYPPHLRAFLRDFNAELERMGWVYENPQSRWASAALPVKKPGSEEYRQTSDYRSVNSVTEVAAGVMPILRVLTENVRGMKHFGLFDLLKGFWQLPVAKECQEFLSYMTDSKVFTPTRVPQGCSDAAIHFQRTMEKCFEKLLHKHLLVWVDDLLLYASNVDEYLEKLQEFFSLVNEFGLKLSTACDTIQSASERCVRCHAQTLPAIFNNSSARQIGYVKAS</sequence>
<dbReference type="OrthoDB" id="8947436at2759"/>
<name>A0A225UZC5_9STRA</name>
<evidence type="ECO:0000259" key="1">
    <source>
        <dbReference type="PROSITE" id="PS50878"/>
    </source>
</evidence>
<organism evidence="2 3">
    <name type="scientific">Phytophthora megakarya</name>
    <dbReference type="NCBI Taxonomy" id="4795"/>
    <lineage>
        <taxon>Eukaryota</taxon>
        <taxon>Sar</taxon>
        <taxon>Stramenopiles</taxon>
        <taxon>Oomycota</taxon>
        <taxon>Peronosporomycetes</taxon>
        <taxon>Peronosporales</taxon>
        <taxon>Peronosporaceae</taxon>
        <taxon>Phytophthora</taxon>
    </lineage>
</organism>
<dbReference type="Proteomes" id="UP000198211">
    <property type="component" value="Unassembled WGS sequence"/>
</dbReference>
<dbReference type="Gene3D" id="3.30.70.270">
    <property type="match status" value="1"/>
</dbReference>
<dbReference type="CDD" id="cd01647">
    <property type="entry name" value="RT_LTR"/>
    <property type="match status" value="1"/>
</dbReference>
<proteinExistence type="predicted"/>
<dbReference type="Gene3D" id="3.10.10.10">
    <property type="entry name" value="HIV Type 1 Reverse Transcriptase, subunit A, domain 1"/>
    <property type="match status" value="1"/>
</dbReference>
<dbReference type="AlphaFoldDB" id="A0A225UZC5"/>
<comment type="caution">
    <text evidence="2">The sequence shown here is derived from an EMBL/GenBank/DDBJ whole genome shotgun (WGS) entry which is preliminary data.</text>
</comment>
<dbReference type="InterPro" id="IPR043128">
    <property type="entry name" value="Rev_trsase/Diguanyl_cyclase"/>
</dbReference>
<evidence type="ECO:0000313" key="2">
    <source>
        <dbReference type="EMBL" id="OWY98480.1"/>
    </source>
</evidence>
<dbReference type="PROSITE" id="PS50878">
    <property type="entry name" value="RT_POL"/>
    <property type="match status" value="1"/>
</dbReference>
<protein>
    <recommendedName>
        <fullName evidence="1">Reverse transcriptase domain-containing protein</fullName>
    </recommendedName>
</protein>
<dbReference type="InterPro" id="IPR000477">
    <property type="entry name" value="RT_dom"/>
</dbReference>
<dbReference type="Pfam" id="PF00078">
    <property type="entry name" value="RVT_1"/>
    <property type="match status" value="1"/>
</dbReference>
<reference evidence="3" key="1">
    <citation type="submission" date="2017-03" db="EMBL/GenBank/DDBJ databases">
        <title>Phytopthora megakarya and P. palmivora, two closely related causual agents of cacao black pod achieved similar genome size and gene model numbers by different mechanisms.</title>
        <authorList>
            <person name="Ali S."/>
            <person name="Shao J."/>
            <person name="Larry D.J."/>
            <person name="Kronmiller B."/>
            <person name="Shen D."/>
            <person name="Strem M.D."/>
            <person name="Melnick R.L."/>
            <person name="Guiltinan M.J."/>
            <person name="Tyler B.M."/>
            <person name="Meinhardt L.W."/>
            <person name="Bailey B.A."/>
        </authorList>
    </citation>
    <scope>NUCLEOTIDE SEQUENCE [LARGE SCALE GENOMIC DNA]</scope>
    <source>
        <strain evidence="3">zdho120</strain>
    </source>
</reference>
<gene>
    <name evidence="2" type="ORF">PHMEG_00030748</name>
</gene>
<keyword evidence="3" id="KW-1185">Reference proteome</keyword>